<feature type="domain" description="Flagellar basal-body/hook protein C-terminal" evidence="3">
    <location>
        <begin position="179"/>
        <end position="221"/>
    </location>
</feature>
<evidence type="ECO:0000256" key="2">
    <source>
        <dbReference type="RuleBase" id="RU362116"/>
    </source>
</evidence>
<keyword evidence="5" id="KW-0966">Cell projection</keyword>
<dbReference type="InterPro" id="IPR053967">
    <property type="entry name" value="LlgE_F_G-like_D1"/>
</dbReference>
<evidence type="ECO:0000256" key="1">
    <source>
        <dbReference type="ARBA" id="ARBA00009677"/>
    </source>
</evidence>
<organism evidence="5 6">
    <name type="scientific">Patulibacter brassicae</name>
    <dbReference type="NCBI Taxonomy" id="1705717"/>
    <lineage>
        <taxon>Bacteria</taxon>
        <taxon>Bacillati</taxon>
        <taxon>Actinomycetota</taxon>
        <taxon>Thermoleophilia</taxon>
        <taxon>Solirubrobacterales</taxon>
        <taxon>Patulibacteraceae</taxon>
        <taxon>Patulibacter</taxon>
    </lineage>
</organism>
<dbReference type="Proteomes" id="UP001277761">
    <property type="component" value="Unassembled WGS sequence"/>
</dbReference>
<proteinExistence type="inferred from homology"/>
<dbReference type="InterPro" id="IPR037925">
    <property type="entry name" value="FlgE/F/G-like"/>
</dbReference>
<evidence type="ECO:0000259" key="4">
    <source>
        <dbReference type="Pfam" id="PF22692"/>
    </source>
</evidence>
<dbReference type="RefSeq" id="WP_319955352.1">
    <property type="nucleotide sequence ID" value="NZ_JAXAVX010000011.1"/>
</dbReference>
<keyword evidence="6" id="KW-1185">Reference proteome</keyword>
<evidence type="ECO:0000313" key="5">
    <source>
        <dbReference type="EMBL" id="MDX8153202.1"/>
    </source>
</evidence>
<protein>
    <submittedName>
        <fullName evidence="5">Flagellar hook-basal body protein</fullName>
    </submittedName>
</protein>
<dbReference type="SUPFAM" id="SSF117143">
    <property type="entry name" value="Flagellar hook protein flgE"/>
    <property type="match status" value="1"/>
</dbReference>
<dbReference type="InterPro" id="IPR010930">
    <property type="entry name" value="Flg_bb/hook_C_dom"/>
</dbReference>
<keyword evidence="5" id="KW-0282">Flagellum</keyword>
<dbReference type="NCBIfam" id="TIGR03506">
    <property type="entry name" value="FlgEFG_subfam"/>
    <property type="match status" value="1"/>
</dbReference>
<dbReference type="PANTHER" id="PTHR30435">
    <property type="entry name" value="FLAGELLAR PROTEIN"/>
    <property type="match status" value="1"/>
</dbReference>
<reference evidence="5 6" key="1">
    <citation type="submission" date="2023-11" db="EMBL/GenBank/DDBJ databases">
        <authorList>
            <person name="Xu M."/>
            <person name="Jiang T."/>
        </authorList>
    </citation>
    <scope>NUCLEOTIDE SEQUENCE [LARGE SCALE GENOMIC DNA]</scope>
    <source>
        <strain evidence="5 6">SD</strain>
    </source>
</reference>
<dbReference type="Pfam" id="PF22692">
    <property type="entry name" value="LlgE_F_G_D1"/>
    <property type="match status" value="1"/>
</dbReference>
<accession>A0ABU4VMY2</accession>
<evidence type="ECO:0000259" key="3">
    <source>
        <dbReference type="Pfam" id="PF06429"/>
    </source>
</evidence>
<dbReference type="InterPro" id="IPR020013">
    <property type="entry name" value="Flagellar_FlgE/F/G"/>
</dbReference>
<evidence type="ECO:0000313" key="6">
    <source>
        <dbReference type="Proteomes" id="UP001277761"/>
    </source>
</evidence>
<comment type="similarity">
    <text evidence="1 2">Belongs to the flagella basal body rod proteins family.</text>
</comment>
<dbReference type="PANTHER" id="PTHR30435:SF19">
    <property type="entry name" value="FLAGELLAR BASAL-BODY ROD PROTEIN FLGG"/>
    <property type="match status" value="1"/>
</dbReference>
<keyword evidence="2" id="KW-0975">Bacterial flagellum</keyword>
<feature type="domain" description="Flagellar hook protein FlgE/F/G-like D1" evidence="4">
    <location>
        <begin position="89"/>
        <end position="136"/>
    </location>
</feature>
<comment type="caution">
    <text evidence="5">The sequence shown here is derived from an EMBL/GenBank/DDBJ whole genome shotgun (WGS) entry which is preliminary data.</text>
</comment>
<name>A0ABU4VMY2_9ACTN</name>
<dbReference type="Pfam" id="PF06429">
    <property type="entry name" value="Flg_bbr_C"/>
    <property type="match status" value="1"/>
</dbReference>
<comment type="subcellular location">
    <subcellularLocation>
        <location evidence="2">Bacterial flagellum basal body</location>
    </subcellularLocation>
</comment>
<keyword evidence="5" id="KW-0969">Cilium</keyword>
<dbReference type="EMBL" id="JAXAVX010000011">
    <property type="protein sequence ID" value="MDX8153202.1"/>
    <property type="molecule type" value="Genomic_DNA"/>
</dbReference>
<sequence length="231" mass="23700">MDRGLSIAAAGMVAEQARQDQLSGDLANAATPGYKRDRTTQTSFGEVLLSNTRDGRAVGTVGFGPYADATTTDLRPQASRTTDEPLDFAIQGEGFFRVRTPDGVRYTRNGQFTSSAAGLLVDRAGNAVLGADGGTIRVGADGRVAPGSVGVVELRDARKVGEGFFTGTPAGAAAGTVRSGELEGSGVDPTRAMVEMIASLRSFEAGQRSITTIDGTLGRAASQVANPTGNA</sequence>
<gene>
    <name evidence="5" type="ORF">SK069_16510</name>
</gene>